<evidence type="ECO:0000256" key="1">
    <source>
        <dbReference type="SAM" id="MobiDB-lite"/>
    </source>
</evidence>
<accession>A0A3M7Q702</accession>
<dbReference type="OrthoDB" id="10062030at2759"/>
<proteinExistence type="predicted"/>
<evidence type="ECO:0000313" key="2">
    <source>
        <dbReference type="EMBL" id="RNA06952.1"/>
    </source>
</evidence>
<name>A0A3M7Q702_BRAPC</name>
<evidence type="ECO:0000313" key="3">
    <source>
        <dbReference type="Proteomes" id="UP000276133"/>
    </source>
</evidence>
<organism evidence="2 3">
    <name type="scientific">Brachionus plicatilis</name>
    <name type="common">Marine rotifer</name>
    <name type="synonym">Brachionus muelleri</name>
    <dbReference type="NCBI Taxonomy" id="10195"/>
    <lineage>
        <taxon>Eukaryota</taxon>
        <taxon>Metazoa</taxon>
        <taxon>Spiralia</taxon>
        <taxon>Gnathifera</taxon>
        <taxon>Rotifera</taxon>
        <taxon>Eurotatoria</taxon>
        <taxon>Monogononta</taxon>
        <taxon>Pseudotrocha</taxon>
        <taxon>Ploima</taxon>
        <taxon>Brachionidae</taxon>
        <taxon>Brachionus</taxon>
    </lineage>
</organism>
<gene>
    <name evidence="2" type="ORF">BpHYR1_048530</name>
</gene>
<dbReference type="EMBL" id="REGN01007217">
    <property type="protein sequence ID" value="RNA06952.1"/>
    <property type="molecule type" value="Genomic_DNA"/>
</dbReference>
<feature type="compositionally biased region" description="Polar residues" evidence="1">
    <location>
        <begin position="11"/>
        <end position="24"/>
    </location>
</feature>
<protein>
    <submittedName>
        <fullName evidence="2">Uncharacterized protein</fullName>
    </submittedName>
</protein>
<sequence>MDKGEGDCTVDLSQTEHNYQNDADNNYDRETPVDFYIKELREKFTEVYKCVQTTTDSKVEKSKVYHNRNIKPNEYKEGLSDAESEPEQEIPIRTKQSRRRRT</sequence>
<reference evidence="2 3" key="1">
    <citation type="journal article" date="2018" name="Sci. Rep.">
        <title>Genomic signatures of local adaptation to the degree of environmental predictability in rotifers.</title>
        <authorList>
            <person name="Franch-Gras L."/>
            <person name="Hahn C."/>
            <person name="Garcia-Roger E.M."/>
            <person name="Carmona M.J."/>
            <person name="Serra M."/>
            <person name="Gomez A."/>
        </authorList>
    </citation>
    <scope>NUCLEOTIDE SEQUENCE [LARGE SCALE GENOMIC DNA]</scope>
    <source>
        <strain evidence="2">HYR1</strain>
    </source>
</reference>
<feature type="region of interest" description="Disordered" evidence="1">
    <location>
        <begin position="70"/>
        <end position="102"/>
    </location>
</feature>
<feature type="region of interest" description="Disordered" evidence="1">
    <location>
        <begin position="1"/>
        <end position="29"/>
    </location>
</feature>
<comment type="caution">
    <text evidence="2">The sequence shown here is derived from an EMBL/GenBank/DDBJ whole genome shotgun (WGS) entry which is preliminary data.</text>
</comment>
<dbReference type="AlphaFoldDB" id="A0A3M7Q702"/>
<dbReference type="Proteomes" id="UP000276133">
    <property type="component" value="Unassembled WGS sequence"/>
</dbReference>
<keyword evidence="3" id="KW-1185">Reference proteome</keyword>